<dbReference type="Proteomes" id="UP000076512">
    <property type="component" value="Unassembled WGS sequence"/>
</dbReference>
<accession>A0A164H3A9</accession>
<gene>
    <name evidence="2" type="ORF">AWN90_09500</name>
</gene>
<dbReference type="RefSeq" id="WP_067579525.1">
    <property type="nucleotide sequence ID" value="NZ_JABMCZ010000002.1"/>
</dbReference>
<evidence type="ECO:0000313" key="3">
    <source>
        <dbReference type="Proteomes" id="UP000076512"/>
    </source>
</evidence>
<feature type="region of interest" description="Disordered" evidence="1">
    <location>
        <begin position="160"/>
        <end position="179"/>
    </location>
</feature>
<name>A0A164H3A9_9NOCA</name>
<keyword evidence="3" id="KW-1185">Reference proteome</keyword>
<evidence type="ECO:0000313" key="2">
    <source>
        <dbReference type="EMBL" id="KZM68165.1"/>
    </source>
</evidence>
<sequence length="179" mass="19394">MSEQSETPDQPLLPNSVAVLDALGGTSSTDPILIAVGQFFRPHHDRAMALETLKHPEVSMTADQIRATTDKLAAATITMLRLTREVNAVAARRVAHITPAPDARVLAYQPGEWISAIVHNVLISYGKKVTGVRDPDKHLHDTCDGYNRLCAQLYSGELTLPRQPQTPTAGGERLAPDNA</sequence>
<dbReference type="EMBL" id="LWGR01000021">
    <property type="protein sequence ID" value="KZM68165.1"/>
    <property type="molecule type" value="Genomic_DNA"/>
</dbReference>
<evidence type="ECO:0000256" key="1">
    <source>
        <dbReference type="SAM" id="MobiDB-lite"/>
    </source>
</evidence>
<organism evidence="2 3">
    <name type="scientific">Nocardia terpenica</name>
    <dbReference type="NCBI Taxonomy" id="455432"/>
    <lineage>
        <taxon>Bacteria</taxon>
        <taxon>Bacillati</taxon>
        <taxon>Actinomycetota</taxon>
        <taxon>Actinomycetes</taxon>
        <taxon>Mycobacteriales</taxon>
        <taxon>Nocardiaceae</taxon>
        <taxon>Nocardia</taxon>
    </lineage>
</organism>
<proteinExistence type="predicted"/>
<comment type="caution">
    <text evidence="2">The sequence shown here is derived from an EMBL/GenBank/DDBJ whole genome shotgun (WGS) entry which is preliminary data.</text>
</comment>
<dbReference type="AlphaFoldDB" id="A0A164H3A9"/>
<reference evidence="2 3" key="1">
    <citation type="submission" date="2016-04" db="EMBL/GenBank/DDBJ databases">
        <authorList>
            <person name="Evans L.H."/>
            <person name="Alamgir A."/>
            <person name="Owens N."/>
            <person name="Weber N.D."/>
            <person name="Virtaneva K."/>
            <person name="Barbian K."/>
            <person name="Babar A."/>
            <person name="Rosenke K."/>
        </authorList>
    </citation>
    <scope>NUCLEOTIDE SEQUENCE [LARGE SCALE GENOMIC DNA]</scope>
    <source>
        <strain evidence="2 3">IFM 0406</strain>
    </source>
</reference>
<protein>
    <submittedName>
        <fullName evidence="2">Uncharacterized protein</fullName>
    </submittedName>
</protein>
<dbReference type="STRING" id="455432.AWN90_09500"/>